<protein>
    <submittedName>
        <fullName evidence="2">Uncharacterized protein</fullName>
    </submittedName>
</protein>
<gene>
    <name evidence="2" type="ORF">UW44_C0002G0033</name>
</gene>
<dbReference type="Proteomes" id="UP000034006">
    <property type="component" value="Unassembled WGS sequence"/>
</dbReference>
<name>A0A0G1K7S8_9BACT</name>
<comment type="caution">
    <text evidence="2">The sequence shown here is derived from an EMBL/GenBank/DDBJ whole genome shotgun (WGS) entry which is preliminary data.</text>
</comment>
<dbReference type="EMBL" id="LCIH01000002">
    <property type="protein sequence ID" value="KKT52367.1"/>
    <property type="molecule type" value="Genomic_DNA"/>
</dbReference>
<accession>A0A0G1K7S8</accession>
<organism evidence="2 3">
    <name type="scientific">Candidatus Collierbacteria bacterium GW2011_GWB2_44_22</name>
    <dbReference type="NCBI Taxonomy" id="1618387"/>
    <lineage>
        <taxon>Bacteria</taxon>
        <taxon>Candidatus Collieribacteriota</taxon>
    </lineage>
</organism>
<feature type="region of interest" description="Disordered" evidence="1">
    <location>
        <begin position="214"/>
        <end position="236"/>
    </location>
</feature>
<sequence>MSQSSFSLGPIRVSLVDSTGRTLPMYRHNGRIYVKAVHGLEYKIIANSETPGRLEVLTSVDGRDTLRNAPADLRFSDGMIISGYSRYEVPGWGKEATSPFIFTAFDRQTVAVQATGSAKKLGVIAVAAFREYVAPKITPFNYRDEPHAKGLESMSMGPMRGAGMGTGMGDRVDHRNLGTTRFTRANPSTPDAMIEIYPMPEWWLIEEGILPEDHGHGHDHNHPAGFTGGGNDYGLR</sequence>
<evidence type="ECO:0000313" key="3">
    <source>
        <dbReference type="Proteomes" id="UP000034006"/>
    </source>
</evidence>
<feature type="compositionally biased region" description="Gly residues" evidence="1">
    <location>
        <begin position="226"/>
        <end position="236"/>
    </location>
</feature>
<proteinExistence type="predicted"/>
<evidence type="ECO:0000313" key="2">
    <source>
        <dbReference type="EMBL" id="KKT52367.1"/>
    </source>
</evidence>
<evidence type="ECO:0000256" key="1">
    <source>
        <dbReference type="SAM" id="MobiDB-lite"/>
    </source>
</evidence>
<dbReference type="AlphaFoldDB" id="A0A0G1K7S8"/>
<reference evidence="2 3" key="1">
    <citation type="journal article" date="2015" name="Nature">
        <title>rRNA introns, odd ribosomes, and small enigmatic genomes across a large radiation of phyla.</title>
        <authorList>
            <person name="Brown C.T."/>
            <person name="Hug L.A."/>
            <person name="Thomas B.C."/>
            <person name="Sharon I."/>
            <person name="Castelle C.J."/>
            <person name="Singh A."/>
            <person name="Wilkins M.J."/>
            <person name="Williams K.H."/>
            <person name="Banfield J.F."/>
        </authorList>
    </citation>
    <scope>NUCLEOTIDE SEQUENCE [LARGE SCALE GENOMIC DNA]</scope>
</reference>